<dbReference type="AlphaFoldDB" id="A0A017THI7"/>
<evidence type="ECO:0000313" key="1">
    <source>
        <dbReference type="EMBL" id="EYF08377.1"/>
    </source>
</evidence>
<sequence length="130" mass="13982">MEIRAHAKATSAGGNVRVSWLREGVLGITFRGRLGTAEIEAAMSQLAALTEHRSLEGVLIDTLAIEGFMLHVGERAERALLLARERGARRVAFAVATDASRMMTASVAFAVQLPVKMFATRAEALAYLDA</sequence>
<dbReference type="InterPro" id="IPR021866">
    <property type="entry name" value="SpoIIAA-like"/>
</dbReference>
<organism evidence="1 2">
    <name type="scientific">Chondromyces apiculatus DSM 436</name>
    <dbReference type="NCBI Taxonomy" id="1192034"/>
    <lineage>
        <taxon>Bacteria</taxon>
        <taxon>Pseudomonadati</taxon>
        <taxon>Myxococcota</taxon>
        <taxon>Polyangia</taxon>
        <taxon>Polyangiales</taxon>
        <taxon>Polyangiaceae</taxon>
        <taxon>Chondromyces</taxon>
    </lineage>
</organism>
<accession>A0A017THI7</accession>
<dbReference type="RefSeq" id="WP_044235868.1">
    <property type="nucleotide sequence ID" value="NZ_ASRX01000004.1"/>
</dbReference>
<gene>
    <name evidence="1" type="ORF">CAP_4993</name>
</gene>
<dbReference type="SUPFAM" id="SSF52091">
    <property type="entry name" value="SpoIIaa-like"/>
    <property type="match status" value="1"/>
</dbReference>
<dbReference type="InterPro" id="IPR036513">
    <property type="entry name" value="STAS_dom_sf"/>
</dbReference>
<evidence type="ECO:0000313" key="2">
    <source>
        <dbReference type="Proteomes" id="UP000019678"/>
    </source>
</evidence>
<protein>
    <recommendedName>
        <fullName evidence="3">STAS/SEC14 domain-containing protein</fullName>
    </recommendedName>
</protein>
<comment type="caution">
    <text evidence="1">The sequence shown here is derived from an EMBL/GenBank/DDBJ whole genome shotgun (WGS) entry which is preliminary data.</text>
</comment>
<keyword evidence="2" id="KW-1185">Reference proteome</keyword>
<name>A0A017THI7_9BACT</name>
<dbReference type="Proteomes" id="UP000019678">
    <property type="component" value="Unassembled WGS sequence"/>
</dbReference>
<reference evidence="1 2" key="1">
    <citation type="submission" date="2013-05" db="EMBL/GenBank/DDBJ databases">
        <title>Genome assembly of Chondromyces apiculatus DSM 436.</title>
        <authorList>
            <person name="Sharma G."/>
            <person name="Khatri I."/>
            <person name="Kaur C."/>
            <person name="Mayilraj S."/>
            <person name="Subramanian S."/>
        </authorList>
    </citation>
    <scope>NUCLEOTIDE SEQUENCE [LARGE SCALE GENOMIC DNA]</scope>
    <source>
        <strain evidence="1 2">DSM 436</strain>
    </source>
</reference>
<dbReference type="Pfam" id="PF11964">
    <property type="entry name" value="SpoIIAA-like"/>
    <property type="match status" value="1"/>
</dbReference>
<evidence type="ECO:0008006" key="3">
    <source>
        <dbReference type="Google" id="ProtNLM"/>
    </source>
</evidence>
<proteinExistence type="predicted"/>
<dbReference type="EMBL" id="ASRX01000004">
    <property type="protein sequence ID" value="EYF08377.1"/>
    <property type="molecule type" value="Genomic_DNA"/>
</dbReference>